<accession>A0A1I4RCV4</accession>
<evidence type="ECO:0000256" key="1">
    <source>
        <dbReference type="ARBA" id="ARBA00004651"/>
    </source>
</evidence>
<name>A0A1I4RCV4_9GAMM</name>
<comment type="subcellular location">
    <subcellularLocation>
        <location evidence="1">Cell membrane</location>
        <topology evidence="1">Multi-pass membrane protein</topology>
    </subcellularLocation>
</comment>
<dbReference type="RefSeq" id="WP_092023432.1">
    <property type="nucleotide sequence ID" value="NZ_FOUE01000004.1"/>
</dbReference>
<sequence length="180" mass="20422">MPRRFHDNDQLLPPAPMLRRSLAMIYDGLICIAVLLVTAWAYTMVAAFAVGFEKYKEMTESGAMGADPLLSSVLFIVLYFFFGYFWTRNGQTLGMQVWRIRVQNLNGISISWSQALKRFMVAAISLFLALLCLYNWGSWTLIILTPALIAVFWPINGESLTDRLSKSQMVRVPNPNEKSS</sequence>
<feature type="transmembrane region" description="Helical" evidence="6">
    <location>
        <begin position="21"/>
        <end position="49"/>
    </location>
</feature>
<keyword evidence="3 6" id="KW-0812">Transmembrane</keyword>
<dbReference type="STRING" id="488535.SAMN04487963_2690"/>
<evidence type="ECO:0000313" key="9">
    <source>
        <dbReference type="Proteomes" id="UP000198519"/>
    </source>
</evidence>
<evidence type="ECO:0000256" key="3">
    <source>
        <dbReference type="ARBA" id="ARBA00022692"/>
    </source>
</evidence>
<keyword evidence="4 6" id="KW-1133">Transmembrane helix</keyword>
<keyword evidence="9" id="KW-1185">Reference proteome</keyword>
<keyword evidence="2" id="KW-1003">Cell membrane</keyword>
<keyword evidence="5 6" id="KW-0472">Membrane</keyword>
<dbReference type="InterPro" id="IPR010432">
    <property type="entry name" value="RDD"/>
</dbReference>
<dbReference type="AlphaFoldDB" id="A0A1I4RCV4"/>
<evidence type="ECO:0000256" key="4">
    <source>
        <dbReference type="ARBA" id="ARBA00022989"/>
    </source>
</evidence>
<dbReference type="InterPro" id="IPR051791">
    <property type="entry name" value="Pra-immunoreactive"/>
</dbReference>
<evidence type="ECO:0000256" key="2">
    <source>
        <dbReference type="ARBA" id="ARBA00022475"/>
    </source>
</evidence>
<dbReference type="Proteomes" id="UP000198519">
    <property type="component" value="Unassembled WGS sequence"/>
</dbReference>
<evidence type="ECO:0000313" key="8">
    <source>
        <dbReference type="EMBL" id="SFM50102.1"/>
    </source>
</evidence>
<protein>
    <submittedName>
        <fullName evidence="8">Uncharacterized membrane protein YckC, RDD family</fullName>
    </submittedName>
</protein>
<dbReference type="GO" id="GO:0005886">
    <property type="term" value="C:plasma membrane"/>
    <property type="evidence" value="ECO:0007669"/>
    <property type="project" value="UniProtKB-SubCell"/>
</dbReference>
<evidence type="ECO:0000259" key="7">
    <source>
        <dbReference type="Pfam" id="PF06271"/>
    </source>
</evidence>
<evidence type="ECO:0000256" key="6">
    <source>
        <dbReference type="SAM" id="Phobius"/>
    </source>
</evidence>
<proteinExistence type="predicted"/>
<feature type="domain" description="RDD" evidence="7">
    <location>
        <begin position="15"/>
        <end position="164"/>
    </location>
</feature>
<feature type="transmembrane region" description="Helical" evidence="6">
    <location>
        <begin position="119"/>
        <end position="136"/>
    </location>
</feature>
<gene>
    <name evidence="8" type="ORF">SAMN04487963_2690</name>
</gene>
<dbReference type="PANTHER" id="PTHR36115">
    <property type="entry name" value="PROLINE-RICH ANTIGEN HOMOLOG-RELATED"/>
    <property type="match status" value="1"/>
</dbReference>
<dbReference type="Pfam" id="PF06271">
    <property type="entry name" value="RDD"/>
    <property type="match status" value="1"/>
</dbReference>
<evidence type="ECO:0000256" key="5">
    <source>
        <dbReference type="ARBA" id="ARBA00023136"/>
    </source>
</evidence>
<dbReference type="EMBL" id="FOUE01000004">
    <property type="protein sequence ID" value="SFM50102.1"/>
    <property type="molecule type" value="Genomic_DNA"/>
</dbReference>
<reference evidence="9" key="1">
    <citation type="submission" date="2016-10" db="EMBL/GenBank/DDBJ databases">
        <authorList>
            <person name="Varghese N."/>
            <person name="Submissions S."/>
        </authorList>
    </citation>
    <scope>NUCLEOTIDE SEQUENCE [LARGE SCALE GENOMIC DNA]</scope>
    <source>
        <strain evidence="9">CGMCC 1.7061</strain>
    </source>
</reference>
<dbReference type="PANTHER" id="PTHR36115:SF10">
    <property type="entry name" value="RDD DOMAIN-CONTAINING PROTEIN"/>
    <property type="match status" value="1"/>
</dbReference>
<organism evidence="8 9">
    <name type="scientific">Marinobacter zhejiangensis</name>
    <dbReference type="NCBI Taxonomy" id="488535"/>
    <lineage>
        <taxon>Bacteria</taxon>
        <taxon>Pseudomonadati</taxon>
        <taxon>Pseudomonadota</taxon>
        <taxon>Gammaproteobacteria</taxon>
        <taxon>Pseudomonadales</taxon>
        <taxon>Marinobacteraceae</taxon>
        <taxon>Marinobacter</taxon>
    </lineage>
</organism>
<dbReference type="OrthoDB" id="9793824at2"/>
<feature type="transmembrane region" description="Helical" evidence="6">
    <location>
        <begin position="69"/>
        <end position="86"/>
    </location>
</feature>